<evidence type="ECO:0000313" key="6">
    <source>
        <dbReference type="Proteomes" id="UP000727056"/>
    </source>
</evidence>
<sequence>MASGPQVGTAWVAIVPSFSGFASSIESELSRAASSAARAAASEASREFNKEFERESSSSPPEPAWDMGGVGMAAGAVAAGGLALGMQAAMDISGATSQITAQLGMTEAEAARVGDTAGDLFTSGWGESMGDATQAVGAVITSIGDLGDFTDAELSSMTKSAMGLADAFELDVTESTHAVGQLIKTGLVSDAEQGFDLIAATMQQIPAGLRDDVLPTIGEYSTQFRNLGLTGEQAMALMSQGVQAGARDVDVVADTLKEFSIEAVAGSEDMAEAWEDLGISSEDMFAKLGEGGSSATEVLGITLDALRDIEDPIERNAMAIEFFGTKAEDMGSALYALDPTTAVLEDMAGASADLNATLEEDPGRQLQATWRELALTLGTALLPVLSTVGSIVGENSSAFVGLGLALGAAAAAVTLVNFATKAWTAALTVVRVATLAWAAVQWIMNAALWANPIGLVILAILAIIAVIVVAIVYWDEIAAAISAAWGWIVDATSAAWTWLVAALGQLWSWVSAAAVAAWRAVSDAVSAGWRWITGTVSAGWRWLTRTLGQLWSSVTGAAGAAWRWVSSLISGAWTSITGAVSRAASSLSGLLSRTWSSIRSSVSSAWTRVRTAITDAISGAVRSVRATLWRFTQIGRDIISGMARGITSAASFVADAARNAARGALNAAKSFLGIGSPSKLFAAEVGQWIPAGVEVGIEGGQRDLTKRIDAMVQVPDVPVVRATVATGQAAAPAPLVIRADGTRASRALVEILRHSVRTELGGDLSRLT</sequence>
<dbReference type="Proteomes" id="UP000727056">
    <property type="component" value="Unassembled WGS sequence"/>
</dbReference>
<evidence type="ECO:0000256" key="1">
    <source>
        <dbReference type="ARBA" id="ARBA00022612"/>
    </source>
</evidence>
<dbReference type="RefSeq" id="WP_338315611.1">
    <property type="nucleotide sequence ID" value="NZ_BHZH01000098.1"/>
</dbReference>
<dbReference type="Gene3D" id="1.20.120.20">
    <property type="entry name" value="Apolipoprotein"/>
    <property type="match status" value="1"/>
</dbReference>
<proteinExistence type="predicted"/>
<feature type="transmembrane region" description="Helical" evidence="3">
    <location>
        <begin position="425"/>
        <end position="443"/>
    </location>
</feature>
<protein>
    <recommendedName>
        <fullName evidence="4">Phage tail tape measure protein domain-containing protein</fullName>
    </recommendedName>
</protein>
<feature type="domain" description="Phage tail tape measure protein" evidence="4">
    <location>
        <begin position="125"/>
        <end position="324"/>
    </location>
</feature>
<evidence type="ECO:0000259" key="4">
    <source>
        <dbReference type="Pfam" id="PF10145"/>
    </source>
</evidence>
<keyword evidence="3" id="KW-0472">Membrane</keyword>
<feature type="region of interest" description="Disordered" evidence="2">
    <location>
        <begin position="43"/>
        <end position="67"/>
    </location>
</feature>
<keyword evidence="1" id="KW-1188">Viral release from host cell</keyword>
<evidence type="ECO:0000256" key="3">
    <source>
        <dbReference type="SAM" id="Phobius"/>
    </source>
</evidence>
<organism evidence="5 6">
    <name type="scientific">Streptomyces bohaiensis</name>
    <dbReference type="NCBI Taxonomy" id="1431344"/>
    <lineage>
        <taxon>Bacteria</taxon>
        <taxon>Bacillati</taxon>
        <taxon>Actinomycetota</taxon>
        <taxon>Actinomycetes</taxon>
        <taxon>Kitasatosporales</taxon>
        <taxon>Streptomycetaceae</taxon>
        <taxon>Streptomyces</taxon>
    </lineage>
</organism>
<gene>
    <name evidence="5" type="ORF">HCN52_04570</name>
</gene>
<feature type="transmembrane region" description="Helical" evidence="3">
    <location>
        <begin position="495"/>
        <end position="518"/>
    </location>
</feature>
<dbReference type="InterPro" id="IPR010090">
    <property type="entry name" value="Phage_tape_meas"/>
</dbReference>
<feature type="transmembrane region" description="Helical" evidence="3">
    <location>
        <begin position="449"/>
        <end position="474"/>
    </location>
</feature>
<dbReference type="PANTHER" id="PTHR37813:SF1">
    <property type="entry name" value="FELS-2 PROPHAGE PROTEIN"/>
    <property type="match status" value="1"/>
</dbReference>
<evidence type="ECO:0000256" key="2">
    <source>
        <dbReference type="SAM" id="MobiDB-lite"/>
    </source>
</evidence>
<name>A0ABX1CAP4_9ACTN</name>
<feature type="transmembrane region" description="Helical" evidence="3">
    <location>
        <begin position="398"/>
        <end position="418"/>
    </location>
</feature>
<dbReference type="EMBL" id="JAAVJC010000018">
    <property type="protein sequence ID" value="NJQ14229.1"/>
    <property type="molecule type" value="Genomic_DNA"/>
</dbReference>
<keyword evidence="3" id="KW-1133">Transmembrane helix</keyword>
<feature type="compositionally biased region" description="Basic and acidic residues" evidence="2">
    <location>
        <begin position="44"/>
        <end position="56"/>
    </location>
</feature>
<keyword evidence="6" id="KW-1185">Reference proteome</keyword>
<reference evidence="5 6" key="1">
    <citation type="submission" date="2020-03" db="EMBL/GenBank/DDBJ databases">
        <title>Draft genome of Streptomyces sp. ventii, isolated from the Axial Seamount in the Pacific Ocean, and resequencing of the two type strains Streptomyces lonarensis strain NCL 716 and Streptomyces bohaiensis strain 11A07.</title>
        <authorList>
            <person name="Loughran R.M."/>
            <person name="Pfannmuller K.M."/>
            <person name="Wasson B.J."/>
            <person name="Deadmond M.C."/>
            <person name="Paddock B.E."/>
            <person name="Koyack M.J."/>
            <person name="Gallegos D.A."/>
            <person name="Mitchell E.A."/>
            <person name="Ushijima B."/>
            <person name="Saw J.H."/>
            <person name="Mcphail K.L."/>
            <person name="Videau P."/>
        </authorList>
    </citation>
    <scope>NUCLEOTIDE SEQUENCE [LARGE SCALE GENOMIC DNA]</scope>
    <source>
        <strain evidence="5 6">11A07</strain>
    </source>
</reference>
<keyword evidence="3" id="KW-0812">Transmembrane</keyword>
<dbReference type="Pfam" id="PF10145">
    <property type="entry name" value="PhageMin_Tail"/>
    <property type="match status" value="1"/>
</dbReference>
<accession>A0ABX1CAP4</accession>
<dbReference type="PANTHER" id="PTHR37813">
    <property type="entry name" value="FELS-2 PROPHAGE PROTEIN"/>
    <property type="match status" value="1"/>
</dbReference>
<comment type="caution">
    <text evidence="5">The sequence shown here is derived from an EMBL/GenBank/DDBJ whole genome shotgun (WGS) entry which is preliminary data.</text>
</comment>
<evidence type="ECO:0000313" key="5">
    <source>
        <dbReference type="EMBL" id="NJQ14229.1"/>
    </source>
</evidence>